<proteinExistence type="inferred from homology"/>
<evidence type="ECO:0000313" key="7">
    <source>
        <dbReference type="Proteomes" id="UP000610760"/>
    </source>
</evidence>
<dbReference type="Pfam" id="PF02223">
    <property type="entry name" value="Thymidylate_kin"/>
    <property type="match status" value="1"/>
</dbReference>
<dbReference type="GO" id="GO:0006235">
    <property type="term" value="P:dTTP biosynthetic process"/>
    <property type="evidence" value="ECO:0007669"/>
    <property type="project" value="TreeGrafter"/>
</dbReference>
<keyword evidence="3" id="KW-0547">Nucleotide-binding</keyword>
<organism evidence="6 7">
    <name type="scientific">Fumia xinanensis</name>
    <dbReference type="NCBI Taxonomy" id="2763659"/>
    <lineage>
        <taxon>Bacteria</taxon>
        <taxon>Bacillati</taxon>
        <taxon>Bacillota</taxon>
        <taxon>Clostridia</taxon>
        <taxon>Eubacteriales</taxon>
        <taxon>Oscillospiraceae</taxon>
        <taxon>Fumia</taxon>
    </lineage>
</organism>
<protein>
    <recommendedName>
        <fullName evidence="2">Thymidylate kinase</fullName>
    </recommendedName>
</protein>
<dbReference type="Gene3D" id="3.40.50.300">
    <property type="entry name" value="P-loop containing nucleotide triphosphate hydrolases"/>
    <property type="match status" value="1"/>
</dbReference>
<gene>
    <name evidence="6" type="ORF">H8710_12160</name>
</gene>
<evidence type="ECO:0000313" key="6">
    <source>
        <dbReference type="EMBL" id="MBC8560818.1"/>
    </source>
</evidence>
<evidence type="ECO:0000256" key="1">
    <source>
        <dbReference type="ARBA" id="ARBA00009776"/>
    </source>
</evidence>
<dbReference type="EMBL" id="JACRSV010000004">
    <property type="protein sequence ID" value="MBC8560818.1"/>
    <property type="molecule type" value="Genomic_DNA"/>
</dbReference>
<reference evidence="6" key="1">
    <citation type="submission" date="2020-08" db="EMBL/GenBank/DDBJ databases">
        <title>Genome public.</title>
        <authorList>
            <person name="Liu C."/>
            <person name="Sun Q."/>
        </authorList>
    </citation>
    <scope>NUCLEOTIDE SEQUENCE</scope>
    <source>
        <strain evidence="6">NSJ-33</strain>
    </source>
</reference>
<feature type="domain" description="Thymidylate kinase-like" evidence="5">
    <location>
        <begin position="8"/>
        <end position="195"/>
    </location>
</feature>
<dbReference type="PANTHER" id="PTHR10344">
    <property type="entry name" value="THYMIDYLATE KINASE"/>
    <property type="match status" value="1"/>
</dbReference>
<comment type="caution">
    <text evidence="6">The sequence shown here is derived from an EMBL/GenBank/DDBJ whole genome shotgun (WGS) entry which is preliminary data.</text>
</comment>
<keyword evidence="7" id="KW-1185">Reference proteome</keyword>
<evidence type="ECO:0000256" key="4">
    <source>
        <dbReference type="ARBA" id="ARBA00022840"/>
    </source>
</evidence>
<dbReference type="PANTHER" id="PTHR10344:SF4">
    <property type="entry name" value="UMP-CMP KINASE 2, MITOCHONDRIAL"/>
    <property type="match status" value="1"/>
</dbReference>
<comment type="similarity">
    <text evidence="1">Belongs to the thymidylate kinase family.</text>
</comment>
<keyword evidence="6" id="KW-0418">Kinase</keyword>
<dbReference type="InterPro" id="IPR027417">
    <property type="entry name" value="P-loop_NTPase"/>
</dbReference>
<dbReference type="GO" id="GO:0005524">
    <property type="term" value="F:ATP binding"/>
    <property type="evidence" value="ECO:0007669"/>
    <property type="project" value="UniProtKB-KW"/>
</dbReference>
<dbReference type="InterPro" id="IPR039430">
    <property type="entry name" value="Thymidylate_kin-like_dom"/>
</dbReference>
<accession>A0A926I3N8</accession>
<dbReference type="SUPFAM" id="SSF52540">
    <property type="entry name" value="P-loop containing nucleoside triphosphate hydrolases"/>
    <property type="match status" value="1"/>
</dbReference>
<dbReference type="GO" id="GO:0006233">
    <property type="term" value="P:dTDP biosynthetic process"/>
    <property type="evidence" value="ECO:0007669"/>
    <property type="project" value="TreeGrafter"/>
</dbReference>
<keyword evidence="4" id="KW-0067">ATP-binding</keyword>
<evidence type="ECO:0000259" key="5">
    <source>
        <dbReference type="Pfam" id="PF02223"/>
    </source>
</evidence>
<dbReference type="AlphaFoldDB" id="A0A926I3N8"/>
<dbReference type="GO" id="GO:0004798">
    <property type="term" value="F:dTMP kinase activity"/>
    <property type="evidence" value="ECO:0007669"/>
    <property type="project" value="TreeGrafter"/>
</dbReference>
<dbReference type="GO" id="GO:0005829">
    <property type="term" value="C:cytosol"/>
    <property type="evidence" value="ECO:0007669"/>
    <property type="project" value="TreeGrafter"/>
</dbReference>
<sequence length="221" mass="25266">MPGKLIVIDGLDGSGKSTQSERVAKCLRARGEQVKLISFPDYGEPSSALVKMYLGGEFSDSPNGVNAYAASTFYAVDRYASFKKFWEKEYLSGHTILATRYVSSNAIHQMGKLPRNQWDEYLKWLDDFEYEKLCLPRPDQVIFLNMSRSVADRLIEGRYGGDESRKDIHEKDRAYLQSCQETAEYAAKAQNWRMICCDDGKNPLPLEFVTERIMEKIESRA</sequence>
<evidence type="ECO:0000256" key="3">
    <source>
        <dbReference type="ARBA" id="ARBA00022741"/>
    </source>
</evidence>
<dbReference type="RefSeq" id="WP_249296108.1">
    <property type="nucleotide sequence ID" value="NZ_JACRSV010000004.1"/>
</dbReference>
<evidence type="ECO:0000256" key="2">
    <source>
        <dbReference type="ARBA" id="ARBA00017144"/>
    </source>
</evidence>
<dbReference type="Proteomes" id="UP000610760">
    <property type="component" value="Unassembled WGS sequence"/>
</dbReference>
<keyword evidence="6" id="KW-0808">Transferase</keyword>
<dbReference type="GO" id="GO:0006227">
    <property type="term" value="P:dUDP biosynthetic process"/>
    <property type="evidence" value="ECO:0007669"/>
    <property type="project" value="TreeGrafter"/>
</dbReference>
<name>A0A926I3N8_9FIRM</name>